<dbReference type="PANTHER" id="PTHR40036">
    <property type="entry name" value="MACROCIN O-METHYLTRANSFERASE"/>
    <property type="match status" value="1"/>
</dbReference>
<dbReference type="Proteomes" id="UP000033947">
    <property type="component" value="Unassembled WGS sequence"/>
</dbReference>
<dbReference type="Pfam" id="PF05711">
    <property type="entry name" value="TylF"/>
    <property type="match status" value="1"/>
</dbReference>
<evidence type="ECO:0000313" key="2">
    <source>
        <dbReference type="Proteomes" id="UP000033947"/>
    </source>
</evidence>
<name>A0A0G0XYS7_UNCKA</name>
<protein>
    <recommendedName>
        <fullName evidence="3">Methyltransferase</fullName>
    </recommendedName>
</protein>
<comment type="caution">
    <text evidence="1">The sequence shown here is derived from an EMBL/GenBank/DDBJ whole genome shotgun (WGS) entry which is preliminary data.</text>
</comment>
<dbReference type="InterPro" id="IPR008884">
    <property type="entry name" value="TylF_MeTrfase"/>
</dbReference>
<accession>A0A0G0XYS7</accession>
<dbReference type="PANTHER" id="PTHR40036:SF1">
    <property type="entry name" value="MACROCIN O-METHYLTRANSFERASE"/>
    <property type="match status" value="1"/>
</dbReference>
<sequence length="255" mass="30178">MIKKILDRILWLPGMYQLYSFKENSKEMDLIYNQSDLNKKYYDSIKKIGDNELEHQIGRLTNFSNIISKCKKIDGDFIEFGSWKGFSLLWIAYLMERNAIFGKKLFGIDGFIGLPYSDGVFKKGLFSDTSLRICRKNVLKNKHLYQRTKKNIVIEKFLYKDKQPIVDLIKKYKVKKFSFIHIDCDVCQSAEEIFRILIDGKLISDRGYVLFDDYGWNSGMKYTVDNFIDTMGKDWKITVHSKTRFTKNFQFTKKK</sequence>
<gene>
    <name evidence="1" type="ORF">UU55_C0016G0012</name>
</gene>
<evidence type="ECO:0000313" key="1">
    <source>
        <dbReference type="EMBL" id="KKS02251.1"/>
    </source>
</evidence>
<dbReference type="AlphaFoldDB" id="A0A0G0XYS7"/>
<evidence type="ECO:0008006" key="3">
    <source>
        <dbReference type="Google" id="ProtNLM"/>
    </source>
</evidence>
<dbReference type="EMBL" id="LCBB01000016">
    <property type="protein sequence ID" value="KKS02251.1"/>
    <property type="molecule type" value="Genomic_DNA"/>
</dbReference>
<reference evidence="1 2" key="1">
    <citation type="journal article" date="2015" name="Nature">
        <title>rRNA introns, odd ribosomes, and small enigmatic genomes across a large radiation of phyla.</title>
        <authorList>
            <person name="Brown C.T."/>
            <person name="Hug L.A."/>
            <person name="Thomas B.C."/>
            <person name="Sharon I."/>
            <person name="Castelle C.J."/>
            <person name="Singh A."/>
            <person name="Wilkins M.J."/>
            <person name="Williams K.H."/>
            <person name="Banfield J.F."/>
        </authorList>
    </citation>
    <scope>NUCLEOTIDE SEQUENCE [LARGE SCALE GENOMIC DNA]</scope>
</reference>
<dbReference type="InterPro" id="IPR029063">
    <property type="entry name" value="SAM-dependent_MTases_sf"/>
</dbReference>
<proteinExistence type="predicted"/>
<organism evidence="1 2">
    <name type="scientific">candidate division WWE3 bacterium GW2011_GWC2_41_23</name>
    <dbReference type="NCBI Taxonomy" id="1619123"/>
    <lineage>
        <taxon>Bacteria</taxon>
        <taxon>Katanobacteria</taxon>
    </lineage>
</organism>
<dbReference type="Gene3D" id="3.40.50.150">
    <property type="entry name" value="Vaccinia Virus protein VP39"/>
    <property type="match status" value="1"/>
</dbReference>